<organism evidence="1 2">
    <name type="scientific">Entomophthora muscae</name>
    <dbReference type="NCBI Taxonomy" id="34485"/>
    <lineage>
        <taxon>Eukaryota</taxon>
        <taxon>Fungi</taxon>
        <taxon>Fungi incertae sedis</taxon>
        <taxon>Zoopagomycota</taxon>
        <taxon>Entomophthoromycotina</taxon>
        <taxon>Entomophthoromycetes</taxon>
        <taxon>Entomophthorales</taxon>
        <taxon>Entomophthoraceae</taxon>
        <taxon>Entomophthora</taxon>
    </lineage>
</organism>
<proteinExistence type="predicted"/>
<evidence type="ECO:0000313" key="2">
    <source>
        <dbReference type="Proteomes" id="UP001165960"/>
    </source>
</evidence>
<accession>A0ACC2UEJ7</accession>
<keyword evidence="2" id="KW-1185">Reference proteome</keyword>
<dbReference type="EMBL" id="QTSX02000760">
    <property type="protein sequence ID" value="KAJ9085480.1"/>
    <property type="molecule type" value="Genomic_DNA"/>
</dbReference>
<sequence>MGICSPTNRLRQPPPIQTGCAEEYEVEYIHGNQTHYQKPQYYVKKKEYPLEKVLGSRFNLTNAQEAVQLYLNKKNWKGGPSGEEGDSVRIDNSSSLETRAQEQGSNPKPGILRAAGPVDHRTACLCFLGLSPHKLIPRMLTHAVKRAKPKKSLHQMEDQSLRLIEVLI</sequence>
<dbReference type="Proteomes" id="UP001165960">
    <property type="component" value="Unassembled WGS sequence"/>
</dbReference>
<gene>
    <name evidence="1" type="ORF">DSO57_1013526</name>
</gene>
<comment type="caution">
    <text evidence="1">The sequence shown here is derived from an EMBL/GenBank/DDBJ whole genome shotgun (WGS) entry which is preliminary data.</text>
</comment>
<protein>
    <submittedName>
        <fullName evidence="1">Uncharacterized protein</fullName>
    </submittedName>
</protein>
<evidence type="ECO:0000313" key="1">
    <source>
        <dbReference type="EMBL" id="KAJ9085480.1"/>
    </source>
</evidence>
<name>A0ACC2UEJ7_9FUNG</name>
<reference evidence="1" key="1">
    <citation type="submission" date="2022-04" db="EMBL/GenBank/DDBJ databases">
        <title>Genome of the entomopathogenic fungus Entomophthora muscae.</title>
        <authorList>
            <person name="Elya C."/>
            <person name="Lovett B.R."/>
            <person name="Lee E."/>
            <person name="Macias A.M."/>
            <person name="Hajek A.E."/>
            <person name="De Bivort B.L."/>
            <person name="Kasson M.T."/>
            <person name="De Fine Licht H.H."/>
            <person name="Stajich J.E."/>
        </authorList>
    </citation>
    <scope>NUCLEOTIDE SEQUENCE</scope>
    <source>
        <strain evidence="1">Berkeley</strain>
    </source>
</reference>